<dbReference type="OrthoDB" id="980961at2"/>
<gene>
    <name evidence="2" type="ORF">SAMN04488008_101322</name>
</gene>
<name>A0A1H7GEB1_9FLAO</name>
<dbReference type="AlphaFoldDB" id="A0A1H7GEB1"/>
<evidence type="ECO:0000313" key="3">
    <source>
        <dbReference type="Proteomes" id="UP000198990"/>
    </source>
</evidence>
<keyword evidence="1" id="KW-0472">Membrane</keyword>
<evidence type="ECO:0000256" key="1">
    <source>
        <dbReference type="SAM" id="Phobius"/>
    </source>
</evidence>
<keyword evidence="1" id="KW-0812">Transmembrane</keyword>
<organism evidence="2 3">
    <name type="scientific">Maribacter orientalis</name>
    <dbReference type="NCBI Taxonomy" id="228957"/>
    <lineage>
        <taxon>Bacteria</taxon>
        <taxon>Pseudomonadati</taxon>
        <taxon>Bacteroidota</taxon>
        <taxon>Flavobacteriia</taxon>
        <taxon>Flavobacteriales</taxon>
        <taxon>Flavobacteriaceae</taxon>
        <taxon>Maribacter</taxon>
    </lineage>
</organism>
<keyword evidence="3" id="KW-1185">Reference proteome</keyword>
<protein>
    <submittedName>
        <fullName evidence="2">Uncharacterized protein</fullName>
    </submittedName>
</protein>
<proteinExistence type="predicted"/>
<dbReference type="RefSeq" id="WP_091619062.1">
    <property type="nucleotide sequence ID" value="NZ_FNZN01000001.1"/>
</dbReference>
<keyword evidence="1" id="KW-1133">Transmembrane helix</keyword>
<sequence length="127" mass="14573">MKRRSFVLVAGIGISVIAIPTWYYIYGKTELETSLTSPELLSYICDDKTINDIGSLYRKEFSDENSEQKLLELLFNHGSTTPYPNNELLNKQIIDDYHTENTIMIDGWVLSRTEARQCALFSLSQNN</sequence>
<dbReference type="Proteomes" id="UP000198990">
    <property type="component" value="Unassembled WGS sequence"/>
</dbReference>
<reference evidence="3" key="1">
    <citation type="submission" date="2016-10" db="EMBL/GenBank/DDBJ databases">
        <authorList>
            <person name="Varghese N."/>
            <person name="Submissions S."/>
        </authorList>
    </citation>
    <scope>NUCLEOTIDE SEQUENCE [LARGE SCALE GENOMIC DNA]</scope>
    <source>
        <strain evidence="3">DSM 16471</strain>
    </source>
</reference>
<dbReference type="STRING" id="228957.SAMN04488008_101322"/>
<evidence type="ECO:0000313" key="2">
    <source>
        <dbReference type="EMBL" id="SEK35192.1"/>
    </source>
</evidence>
<accession>A0A1H7GEB1</accession>
<feature type="transmembrane region" description="Helical" evidence="1">
    <location>
        <begin position="7"/>
        <end position="26"/>
    </location>
</feature>
<dbReference type="EMBL" id="FNZN01000001">
    <property type="protein sequence ID" value="SEK35192.1"/>
    <property type="molecule type" value="Genomic_DNA"/>
</dbReference>